<proteinExistence type="predicted"/>
<dbReference type="Proteomes" id="UP000821845">
    <property type="component" value="Chromosome 1"/>
</dbReference>
<reference evidence="1" key="1">
    <citation type="submission" date="2020-05" db="EMBL/GenBank/DDBJ databases">
        <title>Large-scale comparative analyses of tick genomes elucidate their genetic diversity and vector capacities.</title>
        <authorList>
            <person name="Jia N."/>
            <person name="Wang J."/>
            <person name="Shi W."/>
            <person name="Du L."/>
            <person name="Sun Y."/>
            <person name="Zhan W."/>
            <person name="Jiang J."/>
            <person name="Wang Q."/>
            <person name="Zhang B."/>
            <person name="Ji P."/>
            <person name="Sakyi L.B."/>
            <person name="Cui X."/>
            <person name="Yuan T."/>
            <person name="Jiang B."/>
            <person name="Yang W."/>
            <person name="Lam T.T.-Y."/>
            <person name="Chang Q."/>
            <person name="Ding S."/>
            <person name="Wang X."/>
            <person name="Zhu J."/>
            <person name="Ruan X."/>
            <person name="Zhao L."/>
            <person name="Wei J."/>
            <person name="Que T."/>
            <person name="Du C."/>
            <person name="Cheng J."/>
            <person name="Dai P."/>
            <person name="Han X."/>
            <person name="Huang E."/>
            <person name="Gao Y."/>
            <person name="Liu J."/>
            <person name="Shao H."/>
            <person name="Ye R."/>
            <person name="Li L."/>
            <person name="Wei W."/>
            <person name="Wang X."/>
            <person name="Wang C."/>
            <person name="Yang T."/>
            <person name="Huo Q."/>
            <person name="Li W."/>
            <person name="Guo W."/>
            <person name="Chen H."/>
            <person name="Zhou L."/>
            <person name="Ni X."/>
            <person name="Tian J."/>
            <person name="Zhou Y."/>
            <person name="Sheng Y."/>
            <person name="Liu T."/>
            <person name="Pan Y."/>
            <person name="Xia L."/>
            <person name="Li J."/>
            <person name="Zhao F."/>
            <person name="Cao W."/>
        </authorList>
    </citation>
    <scope>NUCLEOTIDE SEQUENCE</scope>
    <source>
        <strain evidence="1">Hyas-2018</strain>
    </source>
</reference>
<name>A0ACB7TNN1_HYAAI</name>
<organism evidence="1 2">
    <name type="scientific">Hyalomma asiaticum</name>
    <name type="common">Tick</name>
    <dbReference type="NCBI Taxonomy" id="266040"/>
    <lineage>
        <taxon>Eukaryota</taxon>
        <taxon>Metazoa</taxon>
        <taxon>Ecdysozoa</taxon>
        <taxon>Arthropoda</taxon>
        <taxon>Chelicerata</taxon>
        <taxon>Arachnida</taxon>
        <taxon>Acari</taxon>
        <taxon>Parasitiformes</taxon>
        <taxon>Ixodida</taxon>
        <taxon>Ixodoidea</taxon>
        <taxon>Ixodidae</taxon>
        <taxon>Hyalomminae</taxon>
        <taxon>Hyalomma</taxon>
    </lineage>
</organism>
<protein>
    <submittedName>
        <fullName evidence="1">Uncharacterized protein</fullName>
    </submittedName>
</protein>
<dbReference type="EMBL" id="CM023481">
    <property type="protein sequence ID" value="KAH6947721.1"/>
    <property type="molecule type" value="Genomic_DNA"/>
</dbReference>
<sequence>METKIYIKPYCHAATLFVGVIFGILAVRRHRLSRLVQGVAWAVATGLALVSLLVVRTWTVGRQPERLESAFYAGLHRVSWALGIAWVMYACATGRGGIVNKILAWPIMYPLGRLSFSLYLVHLVVLGTTTVLGRELVSQQPFLHAQIYLALVLVSYGFAIFVYLFVECPVAGLDNAAFDKVMPKHGSQSASKIKSTTEELMVIDALQTNATNANLESSRRQFADAFPDVTKRSGNGTHLNGHKVSLRENSADVVARTGRTTWALNASASAGVEEARAERVPPQEKRPPFSRSWRLVKFNGNRRSGSSTR</sequence>
<keyword evidence="2" id="KW-1185">Reference proteome</keyword>
<comment type="caution">
    <text evidence="1">The sequence shown here is derived from an EMBL/GenBank/DDBJ whole genome shotgun (WGS) entry which is preliminary data.</text>
</comment>
<gene>
    <name evidence="1" type="ORF">HPB50_020927</name>
</gene>
<evidence type="ECO:0000313" key="2">
    <source>
        <dbReference type="Proteomes" id="UP000821845"/>
    </source>
</evidence>
<evidence type="ECO:0000313" key="1">
    <source>
        <dbReference type="EMBL" id="KAH6947721.1"/>
    </source>
</evidence>
<accession>A0ACB7TNN1</accession>